<evidence type="ECO:0000313" key="1">
    <source>
        <dbReference type="EMBL" id="SNT40665.1"/>
    </source>
</evidence>
<accession>A0A239MD57</accession>
<gene>
    <name evidence="1" type="ORF">SAMN05421642_11785</name>
</gene>
<dbReference type="Gene3D" id="2.160.10.10">
    <property type="entry name" value="Hexapeptide repeat proteins"/>
    <property type="match status" value="1"/>
</dbReference>
<dbReference type="PANTHER" id="PTHR23416:SF54">
    <property type="entry name" value="ACETYLTRANSFERASE, CYSE_LACA_LPXA_NODL FAMILY (AFU_ORTHOLOGUE AFUA_2G08430)-RELATED"/>
    <property type="match status" value="1"/>
</dbReference>
<dbReference type="InterPro" id="IPR011004">
    <property type="entry name" value="Trimer_LpxA-like_sf"/>
</dbReference>
<dbReference type="InterPro" id="IPR001451">
    <property type="entry name" value="Hexapep"/>
</dbReference>
<dbReference type="Proteomes" id="UP000198327">
    <property type="component" value="Unassembled WGS sequence"/>
</dbReference>
<organism evidence="1 2">
    <name type="scientific">Rhodococcoides kyotonense</name>
    <dbReference type="NCBI Taxonomy" id="398843"/>
    <lineage>
        <taxon>Bacteria</taxon>
        <taxon>Bacillati</taxon>
        <taxon>Actinomycetota</taxon>
        <taxon>Actinomycetes</taxon>
        <taxon>Mycobacteriales</taxon>
        <taxon>Nocardiaceae</taxon>
        <taxon>Rhodococcoides</taxon>
    </lineage>
</organism>
<dbReference type="InterPro" id="IPR051159">
    <property type="entry name" value="Hexapeptide_acetyltransf"/>
</dbReference>
<name>A0A239MD57_9NOCA</name>
<evidence type="ECO:0008006" key="3">
    <source>
        <dbReference type="Google" id="ProtNLM"/>
    </source>
</evidence>
<dbReference type="PANTHER" id="PTHR23416">
    <property type="entry name" value="SIALIC ACID SYNTHASE-RELATED"/>
    <property type="match status" value="1"/>
</dbReference>
<dbReference type="AlphaFoldDB" id="A0A239MD57"/>
<dbReference type="EMBL" id="FZOW01000017">
    <property type="protein sequence ID" value="SNT40665.1"/>
    <property type="molecule type" value="Genomic_DNA"/>
</dbReference>
<dbReference type="RefSeq" id="WP_245866093.1">
    <property type="nucleotide sequence ID" value="NZ_FZOW01000017.1"/>
</dbReference>
<dbReference type="GO" id="GO:0008374">
    <property type="term" value="F:O-acyltransferase activity"/>
    <property type="evidence" value="ECO:0007669"/>
    <property type="project" value="TreeGrafter"/>
</dbReference>
<dbReference type="Pfam" id="PF00132">
    <property type="entry name" value="Hexapep"/>
    <property type="match status" value="1"/>
</dbReference>
<protein>
    <recommendedName>
        <fullName evidence="3">Acetyltransferase</fullName>
    </recommendedName>
</protein>
<proteinExistence type="predicted"/>
<reference evidence="2" key="1">
    <citation type="submission" date="2017-06" db="EMBL/GenBank/DDBJ databases">
        <authorList>
            <person name="Varghese N."/>
            <person name="Submissions S."/>
        </authorList>
    </citation>
    <scope>NUCLEOTIDE SEQUENCE [LARGE SCALE GENOMIC DNA]</scope>
    <source>
        <strain evidence="2">JCM 23211</strain>
    </source>
</reference>
<keyword evidence="2" id="KW-1185">Reference proteome</keyword>
<dbReference type="SUPFAM" id="SSF51161">
    <property type="entry name" value="Trimeric LpxA-like enzymes"/>
    <property type="match status" value="1"/>
</dbReference>
<evidence type="ECO:0000313" key="2">
    <source>
        <dbReference type="Proteomes" id="UP000198327"/>
    </source>
</evidence>
<sequence length="176" mass="18638">MMRRIRKVIAGELGPVGRDLVLNRILASVAVPRRLRTALLRRLGHDIHQTAQINPGLFLGAWTGLTLKAGAFVNYGCFLDLGAPITIGVNSGIGYETMLVTCGHSIGPEHRRIGDAVDAPIVIGDGCWVGARVTILPGVTIGDGCVVASGSVVTEDCLPNSLYAGVPARFKRRLDS</sequence>